<dbReference type="Gene3D" id="2.120.10.80">
    <property type="entry name" value="Kelch-type beta propeller"/>
    <property type="match status" value="1"/>
</dbReference>
<comment type="caution">
    <text evidence="4">The sequence shown here is derived from an EMBL/GenBank/DDBJ whole genome shotgun (WGS) entry which is preliminary data.</text>
</comment>
<sequence>MKTGVGGPNISPLNGSAPIQDTWAASMVYSTTYSLLIIIGGEQGSEVSGPVAMDDIIAVNIKTNLYSKWNDTISTTGSLPPTRWAHSLIMDPTNTNAIMFGGCDNNGGAMNDLWLYNVVKRTWSPQKTTGTPPTPRCRHSAVVVGKYMFILFGGNNDVFNADINVALDMNTWEWTTAPVIGTPSISSSTSGSNSNPTSPGVISSNKDDTSGISGGAIAGIVVGAIAGVSNYLKVIHTNLCFLIFFF</sequence>
<dbReference type="PANTHER" id="PTHR46093:SF18">
    <property type="entry name" value="FIBRONECTIN TYPE-III DOMAIN-CONTAINING PROTEIN"/>
    <property type="match status" value="1"/>
</dbReference>
<dbReference type="InterPro" id="IPR015915">
    <property type="entry name" value="Kelch-typ_b-propeller"/>
</dbReference>
<evidence type="ECO:0000256" key="1">
    <source>
        <dbReference type="ARBA" id="ARBA00022441"/>
    </source>
</evidence>
<feature type="compositionally biased region" description="Low complexity" evidence="3">
    <location>
        <begin position="183"/>
        <end position="200"/>
    </location>
</feature>
<dbReference type="Proteomes" id="UP001448207">
    <property type="component" value="Unassembled WGS sequence"/>
</dbReference>
<accession>A0ABR3B509</accession>
<gene>
    <name evidence="4" type="ORF">J3Q64DRAFT_1403104</name>
</gene>
<evidence type="ECO:0000313" key="5">
    <source>
        <dbReference type="Proteomes" id="UP001448207"/>
    </source>
</evidence>
<dbReference type="SUPFAM" id="SSF117281">
    <property type="entry name" value="Kelch motif"/>
    <property type="match status" value="1"/>
</dbReference>
<keyword evidence="1" id="KW-0880">Kelch repeat</keyword>
<feature type="region of interest" description="Disordered" evidence="3">
    <location>
        <begin position="183"/>
        <end position="205"/>
    </location>
</feature>
<dbReference type="PANTHER" id="PTHR46093">
    <property type="entry name" value="ACYL-COA-BINDING DOMAIN-CONTAINING PROTEIN 5"/>
    <property type="match status" value="1"/>
</dbReference>
<dbReference type="Pfam" id="PF24681">
    <property type="entry name" value="Kelch_KLHDC2_KLHL20_DRC7"/>
    <property type="match status" value="1"/>
</dbReference>
<evidence type="ECO:0008006" key="6">
    <source>
        <dbReference type="Google" id="ProtNLM"/>
    </source>
</evidence>
<evidence type="ECO:0000256" key="3">
    <source>
        <dbReference type="SAM" id="MobiDB-lite"/>
    </source>
</evidence>
<organism evidence="4 5">
    <name type="scientific">Phycomyces blakesleeanus</name>
    <dbReference type="NCBI Taxonomy" id="4837"/>
    <lineage>
        <taxon>Eukaryota</taxon>
        <taxon>Fungi</taxon>
        <taxon>Fungi incertae sedis</taxon>
        <taxon>Mucoromycota</taxon>
        <taxon>Mucoromycotina</taxon>
        <taxon>Mucoromycetes</taxon>
        <taxon>Mucorales</taxon>
        <taxon>Phycomycetaceae</taxon>
        <taxon>Phycomyces</taxon>
    </lineage>
</organism>
<keyword evidence="5" id="KW-1185">Reference proteome</keyword>
<dbReference type="EMBL" id="JBCLYO010000004">
    <property type="protein sequence ID" value="KAL0090244.1"/>
    <property type="molecule type" value="Genomic_DNA"/>
</dbReference>
<reference evidence="4 5" key="1">
    <citation type="submission" date="2024-04" db="EMBL/GenBank/DDBJ databases">
        <title>Symmetric and asymmetric DNA N6-adenine methylation regulates different biological responses in Mucorales.</title>
        <authorList>
            <consortium name="Lawrence Berkeley National Laboratory"/>
            <person name="Lax C."/>
            <person name="Mondo S.J."/>
            <person name="Osorio-Concepcion M."/>
            <person name="Muszewska A."/>
            <person name="Corrochano-Luque M."/>
            <person name="Gutierrez G."/>
            <person name="Riley R."/>
            <person name="Lipzen A."/>
            <person name="Guo J."/>
            <person name="Hundley H."/>
            <person name="Amirebrahimi M."/>
            <person name="Ng V."/>
            <person name="Lorenzo-Gutierrez D."/>
            <person name="Binder U."/>
            <person name="Yang J."/>
            <person name="Song Y."/>
            <person name="Canovas D."/>
            <person name="Navarro E."/>
            <person name="Freitag M."/>
            <person name="Gabaldon T."/>
            <person name="Grigoriev I.V."/>
            <person name="Corrochano L.M."/>
            <person name="Nicolas F.E."/>
            <person name="Garre V."/>
        </authorList>
    </citation>
    <scope>NUCLEOTIDE SEQUENCE [LARGE SCALE GENOMIC DNA]</scope>
    <source>
        <strain evidence="4 5">L51</strain>
    </source>
</reference>
<name>A0ABR3B509_PHYBL</name>
<evidence type="ECO:0000313" key="4">
    <source>
        <dbReference type="EMBL" id="KAL0090244.1"/>
    </source>
</evidence>
<protein>
    <recommendedName>
        <fullName evidence="6">Galactose oxidase</fullName>
    </recommendedName>
</protein>
<proteinExistence type="predicted"/>
<keyword evidence="2" id="KW-0677">Repeat</keyword>
<evidence type="ECO:0000256" key="2">
    <source>
        <dbReference type="ARBA" id="ARBA00022737"/>
    </source>
</evidence>